<comment type="pathway">
    <text evidence="7">Cofactor biosynthesis; tetrahydrofolate biosynthesis; 4-aminobenzoate from chorismate: step 2/2.</text>
</comment>
<dbReference type="InterPro" id="IPR043131">
    <property type="entry name" value="BCAT-like_N"/>
</dbReference>
<keyword evidence="6 15" id="KW-0456">Lyase</keyword>
<dbReference type="GO" id="GO:0008153">
    <property type="term" value="P:4-aminobenzoate biosynthetic process"/>
    <property type="evidence" value="ECO:0007669"/>
    <property type="project" value="UniProtKB-UniRule"/>
</dbReference>
<dbReference type="NCBIfam" id="NF004761">
    <property type="entry name" value="PRK06092.1"/>
    <property type="match status" value="1"/>
</dbReference>
<dbReference type="GO" id="GO:0005829">
    <property type="term" value="C:cytosol"/>
    <property type="evidence" value="ECO:0007669"/>
    <property type="project" value="TreeGrafter"/>
</dbReference>
<dbReference type="InterPro" id="IPR018300">
    <property type="entry name" value="Aminotrans_IV_CS"/>
</dbReference>
<protein>
    <recommendedName>
        <fullName evidence="11 12">Aminodeoxychorismate lyase</fullName>
        <ecNumber evidence="8 12">4.1.3.38</ecNumber>
    </recommendedName>
</protein>
<organism evidence="15">
    <name type="scientific">Candidatus Kentrum sp. DK</name>
    <dbReference type="NCBI Taxonomy" id="2126562"/>
    <lineage>
        <taxon>Bacteria</taxon>
        <taxon>Pseudomonadati</taxon>
        <taxon>Pseudomonadota</taxon>
        <taxon>Gammaproteobacteria</taxon>
        <taxon>Candidatus Kentrum</taxon>
    </lineage>
</organism>
<dbReference type="CDD" id="cd01559">
    <property type="entry name" value="ADCL_like"/>
    <property type="match status" value="1"/>
</dbReference>
<keyword evidence="5" id="KW-0289">Folate biosynthesis</keyword>
<dbReference type="AlphaFoldDB" id="A0A450RYL8"/>
<dbReference type="EMBL" id="CAADEX010000007">
    <property type="protein sequence ID" value="VFJ44124.1"/>
    <property type="molecule type" value="Genomic_DNA"/>
</dbReference>
<accession>A0A450RYL8</accession>
<comment type="catalytic activity">
    <reaction evidence="9">
        <text>4-amino-4-deoxychorismate = 4-aminobenzoate + pyruvate + H(+)</text>
        <dbReference type="Rhea" id="RHEA:16201"/>
        <dbReference type="ChEBI" id="CHEBI:15361"/>
        <dbReference type="ChEBI" id="CHEBI:15378"/>
        <dbReference type="ChEBI" id="CHEBI:17836"/>
        <dbReference type="ChEBI" id="CHEBI:58406"/>
        <dbReference type="EC" id="4.1.3.38"/>
    </reaction>
</comment>
<dbReference type="InterPro" id="IPR001544">
    <property type="entry name" value="Aminotrans_IV"/>
</dbReference>
<reference evidence="15" key="1">
    <citation type="submission" date="2019-02" db="EMBL/GenBank/DDBJ databases">
        <authorList>
            <person name="Gruber-Vodicka R. H."/>
            <person name="Seah K. B. B."/>
        </authorList>
    </citation>
    <scope>NUCLEOTIDE SEQUENCE</scope>
    <source>
        <strain evidence="15">BECK_DK47</strain>
    </source>
</reference>
<evidence type="ECO:0000256" key="2">
    <source>
        <dbReference type="ARBA" id="ARBA00009320"/>
    </source>
</evidence>
<dbReference type="PANTHER" id="PTHR42743:SF2">
    <property type="entry name" value="AMINODEOXYCHORISMATE LYASE"/>
    <property type="match status" value="1"/>
</dbReference>
<comment type="cofactor">
    <cofactor evidence="1 14">
        <name>pyridoxal 5'-phosphate</name>
        <dbReference type="ChEBI" id="CHEBI:597326"/>
    </cofactor>
</comment>
<evidence type="ECO:0000256" key="10">
    <source>
        <dbReference type="ARBA" id="ARBA00054027"/>
    </source>
</evidence>
<comment type="similarity">
    <text evidence="2 13">Belongs to the class-IV pyridoxal-phosphate-dependent aminotransferase family.</text>
</comment>
<dbReference type="GO" id="GO:0046656">
    <property type="term" value="P:folic acid biosynthetic process"/>
    <property type="evidence" value="ECO:0007669"/>
    <property type="project" value="UniProtKB-KW"/>
</dbReference>
<evidence type="ECO:0000256" key="12">
    <source>
        <dbReference type="NCBIfam" id="TIGR03461"/>
    </source>
</evidence>
<evidence type="ECO:0000256" key="1">
    <source>
        <dbReference type="ARBA" id="ARBA00001933"/>
    </source>
</evidence>
<evidence type="ECO:0000256" key="8">
    <source>
        <dbReference type="ARBA" id="ARBA00035676"/>
    </source>
</evidence>
<evidence type="ECO:0000256" key="13">
    <source>
        <dbReference type="RuleBase" id="RU004106"/>
    </source>
</evidence>
<comment type="subunit">
    <text evidence="3">Homodimer.</text>
</comment>
<evidence type="ECO:0000256" key="11">
    <source>
        <dbReference type="ARBA" id="ARBA00069174"/>
    </source>
</evidence>
<dbReference type="EC" id="4.1.3.38" evidence="8 12"/>
<evidence type="ECO:0000256" key="6">
    <source>
        <dbReference type="ARBA" id="ARBA00023239"/>
    </source>
</evidence>
<evidence type="ECO:0000256" key="14">
    <source>
        <dbReference type="RuleBase" id="RU004516"/>
    </source>
</evidence>
<dbReference type="InterPro" id="IPR017824">
    <property type="entry name" value="Aminodeoxychorismate_lyase_IV"/>
</dbReference>
<gene>
    <name evidence="15" type="ORF">BECKDK2373B_GA0170837_100738</name>
</gene>
<dbReference type="InterPro" id="IPR036038">
    <property type="entry name" value="Aminotransferase-like"/>
</dbReference>
<dbReference type="Gene3D" id="3.20.10.10">
    <property type="entry name" value="D-amino Acid Aminotransferase, subunit A, domain 2"/>
    <property type="match status" value="1"/>
</dbReference>
<dbReference type="Gene3D" id="3.30.470.10">
    <property type="match status" value="1"/>
</dbReference>
<dbReference type="PROSITE" id="PS00770">
    <property type="entry name" value="AA_TRANSFER_CLASS_4"/>
    <property type="match status" value="1"/>
</dbReference>
<sequence>MILINGQPADTIPIADRGFQYGDGVFETLAVERGAPLCLTAHLKRLTCGCQRLAILAPDSVLLREEIKAVTASLDRGVLKIIITRGSGGRGYAPMVTGPATRIVAGLNGSGHPLEYREQGIETFLCRMRLARNPALAGIKHLNRLEQVLGRGECQTRGIPEGIMMDTEGNLIEGTMSNLFLVRGQELITPDLFHSGIRGIVRDRIIKLARAGGRFRVRESVFGASALEEADEVFFCNSLIGIWPVRRYRTITFSLGPATRYLQEALIGQAAILSEAPPQADKT</sequence>
<keyword evidence="4 14" id="KW-0663">Pyridoxal phosphate</keyword>
<dbReference type="FunFam" id="3.20.10.10:FF:000002">
    <property type="entry name" value="D-alanine aminotransferase"/>
    <property type="match status" value="1"/>
</dbReference>
<name>A0A450RYL8_9GAMM</name>
<dbReference type="Pfam" id="PF01063">
    <property type="entry name" value="Aminotran_4"/>
    <property type="match status" value="1"/>
</dbReference>
<dbReference type="InterPro" id="IPR043132">
    <property type="entry name" value="BCAT-like_C"/>
</dbReference>
<dbReference type="InterPro" id="IPR050571">
    <property type="entry name" value="Class-IV_PLP-Dep_Aminotrnsfr"/>
</dbReference>
<dbReference type="NCBIfam" id="TIGR03461">
    <property type="entry name" value="pabC_Proteo"/>
    <property type="match status" value="1"/>
</dbReference>
<dbReference type="SUPFAM" id="SSF56752">
    <property type="entry name" value="D-aminoacid aminotransferase-like PLP-dependent enzymes"/>
    <property type="match status" value="1"/>
</dbReference>
<evidence type="ECO:0000256" key="4">
    <source>
        <dbReference type="ARBA" id="ARBA00022898"/>
    </source>
</evidence>
<dbReference type="GO" id="GO:0008696">
    <property type="term" value="F:4-amino-4-deoxychorismate lyase activity"/>
    <property type="evidence" value="ECO:0007669"/>
    <property type="project" value="UniProtKB-UniRule"/>
</dbReference>
<evidence type="ECO:0000313" key="15">
    <source>
        <dbReference type="EMBL" id="VFJ44124.1"/>
    </source>
</evidence>
<dbReference type="GO" id="GO:0030170">
    <property type="term" value="F:pyridoxal phosphate binding"/>
    <property type="evidence" value="ECO:0007669"/>
    <property type="project" value="InterPro"/>
</dbReference>
<comment type="function">
    <text evidence="10">Involved in the biosynthesis of p-aminobenzoate (PABA), a precursor of tetrahydrofolate. Converts 4-amino-4-deoxychorismate into 4-aminobenzoate (PABA) and pyruvate.</text>
</comment>
<proteinExistence type="inferred from homology"/>
<evidence type="ECO:0000256" key="5">
    <source>
        <dbReference type="ARBA" id="ARBA00022909"/>
    </source>
</evidence>
<evidence type="ECO:0000256" key="9">
    <source>
        <dbReference type="ARBA" id="ARBA00049529"/>
    </source>
</evidence>
<dbReference type="PANTHER" id="PTHR42743">
    <property type="entry name" value="AMINO-ACID AMINOTRANSFERASE"/>
    <property type="match status" value="1"/>
</dbReference>
<evidence type="ECO:0000256" key="7">
    <source>
        <dbReference type="ARBA" id="ARBA00035633"/>
    </source>
</evidence>
<evidence type="ECO:0000256" key="3">
    <source>
        <dbReference type="ARBA" id="ARBA00011738"/>
    </source>
</evidence>